<gene>
    <name evidence="8" type="ORF">SOCG_00970</name>
</gene>
<dbReference type="PANTHER" id="PTHR45339:SF5">
    <property type="entry name" value="HISTIDINE KINASE"/>
    <property type="match status" value="1"/>
</dbReference>
<feature type="compositionally biased region" description="Low complexity" evidence="3">
    <location>
        <begin position="327"/>
        <end position="338"/>
    </location>
</feature>
<dbReference type="InterPro" id="IPR004358">
    <property type="entry name" value="Sig_transdc_His_kin-like_C"/>
</dbReference>
<feature type="modified residue" description="4-aspartylphosphate" evidence="2">
    <location>
        <position position="1516"/>
    </location>
</feature>
<dbReference type="CDD" id="cd00130">
    <property type="entry name" value="PAS"/>
    <property type="match status" value="2"/>
</dbReference>
<dbReference type="HOGENOM" id="CLU_000263_2_0_1"/>
<dbReference type="SUPFAM" id="SSF55785">
    <property type="entry name" value="PYP-like sensor domain (PAS domain)"/>
    <property type="match status" value="2"/>
</dbReference>
<dbReference type="PROSITE" id="PS50110">
    <property type="entry name" value="RESPONSE_REGULATORY"/>
    <property type="match status" value="1"/>
</dbReference>
<dbReference type="PROSITE" id="PS50109">
    <property type="entry name" value="HIS_KIN"/>
    <property type="match status" value="1"/>
</dbReference>
<dbReference type="GO" id="GO:0005737">
    <property type="term" value="C:cytoplasm"/>
    <property type="evidence" value="ECO:0007669"/>
    <property type="project" value="EnsemblFungi"/>
</dbReference>
<name>S9R4E1_SCHOY</name>
<dbReference type="SMART" id="SM00388">
    <property type="entry name" value="HisKA"/>
    <property type="match status" value="1"/>
</dbReference>
<feature type="region of interest" description="Disordered" evidence="3">
    <location>
        <begin position="251"/>
        <end position="287"/>
    </location>
</feature>
<dbReference type="InterPro" id="IPR035965">
    <property type="entry name" value="PAS-like_dom_sf"/>
</dbReference>
<feature type="region of interest" description="Disordered" evidence="3">
    <location>
        <begin position="544"/>
        <end position="564"/>
    </location>
</feature>
<feature type="region of interest" description="Disordered" evidence="3">
    <location>
        <begin position="655"/>
        <end position="676"/>
    </location>
</feature>
<dbReference type="Pfam" id="PF13188">
    <property type="entry name" value="PAS_8"/>
    <property type="match status" value="1"/>
</dbReference>
<dbReference type="eggNOG" id="KOG0519">
    <property type="taxonomic scope" value="Eukaryota"/>
</dbReference>
<dbReference type="SMART" id="SM00448">
    <property type="entry name" value="REC"/>
    <property type="match status" value="1"/>
</dbReference>
<accession>S9R4E1</accession>
<feature type="compositionally biased region" description="Polar residues" evidence="3">
    <location>
        <begin position="544"/>
        <end position="553"/>
    </location>
</feature>
<dbReference type="InterPro" id="IPR001789">
    <property type="entry name" value="Sig_transdc_resp-reg_receiver"/>
</dbReference>
<dbReference type="Gene3D" id="3.30.565.10">
    <property type="entry name" value="Histidine kinase-like ATPase, C-terminal domain"/>
    <property type="match status" value="1"/>
</dbReference>
<feature type="domain" description="PAC" evidence="7">
    <location>
        <begin position="885"/>
        <end position="938"/>
    </location>
</feature>
<reference evidence="8 9" key="1">
    <citation type="journal article" date="2011" name="Science">
        <title>Comparative functional genomics of the fission yeasts.</title>
        <authorList>
            <person name="Rhind N."/>
            <person name="Chen Z."/>
            <person name="Yassour M."/>
            <person name="Thompson D.A."/>
            <person name="Haas B.J."/>
            <person name="Habib N."/>
            <person name="Wapinski I."/>
            <person name="Roy S."/>
            <person name="Lin M.F."/>
            <person name="Heiman D.I."/>
            <person name="Young S.K."/>
            <person name="Furuya K."/>
            <person name="Guo Y."/>
            <person name="Pidoux A."/>
            <person name="Chen H.M."/>
            <person name="Robbertse B."/>
            <person name="Goldberg J.M."/>
            <person name="Aoki K."/>
            <person name="Bayne E.H."/>
            <person name="Berlin A.M."/>
            <person name="Desjardins C.A."/>
            <person name="Dobbs E."/>
            <person name="Dukaj L."/>
            <person name="Fan L."/>
            <person name="FitzGerald M.G."/>
            <person name="French C."/>
            <person name="Gujja S."/>
            <person name="Hansen K."/>
            <person name="Keifenheim D."/>
            <person name="Levin J.Z."/>
            <person name="Mosher R.A."/>
            <person name="Mueller C.A."/>
            <person name="Pfiffner J."/>
            <person name="Priest M."/>
            <person name="Russ C."/>
            <person name="Smialowska A."/>
            <person name="Swoboda P."/>
            <person name="Sykes S.M."/>
            <person name="Vaughn M."/>
            <person name="Vengrova S."/>
            <person name="Yoder R."/>
            <person name="Zeng Q."/>
            <person name="Allshire R."/>
            <person name="Baulcombe D."/>
            <person name="Birren B.W."/>
            <person name="Brown W."/>
            <person name="Ekwall K."/>
            <person name="Kellis M."/>
            <person name="Leatherwood J."/>
            <person name="Levin H."/>
            <person name="Margalit H."/>
            <person name="Martienssen R."/>
            <person name="Nieduszynski C.A."/>
            <person name="Spatafora J.W."/>
            <person name="Friedman N."/>
            <person name="Dalgaard J.Z."/>
            <person name="Baumann P."/>
            <person name="Niki H."/>
            <person name="Regev A."/>
            <person name="Nusbaum C."/>
        </authorList>
    </citation>
    <scope>NUCLEOTIDE SEQUENCE [LARGE SCALE GENOMIC DNA]</scope>
    <source>
        <strain evidence="9">yFS286</strain>
    </source>
</reference>
<dbReference type="InterPro" id="IPR000014">
    <property type="entry name" value="PAS"/>
</dbReference>
<dbReference type="GO" id="GO:0006355">
    <property type="term" value="P:regulation of DNA-templated transcription"/>
    <property type="evidence" value="ECO:0007669"/>
    <property type="project" value="InterPro"/>
</dbReference>
<feature type="compositionally biased region" description="Polar residues" evidence="3">
    <location>
        <begin position="136"/>
        <end position="154"/>
    </location>
</feature>
<proteinExistence type="predicted"/>
<evidence type="ECO:0000313" key="9">
    <source>
        <dbReference type="Proteomes" id="UP000016088"/>
    </source>
</evidence>
<feature type="region of interest" description="Disordered" evidence="3">
    <location>
        <begin position="323"/>
        <end position="353"/>
    </location>
</feature>
<dbReference type="VEuPathDB" id="FungiDB:SOCG_00970"/>
<dbReference type="InterPro" id="IPR003594">
    <property type="entry name" value="HATPase_dom"/>
</dbReference>
<feature type="compositionally biased region" description="Basic and acidic residues" evidence="3">
    <location>
        <begin position="655"/>
        <end position="667"/>
    </location>
</feature>
<evidence type="ECO:0000259" key="4">
    <source>
        <dbReference type="PROSITE" id="PS50109"/>
    </source>
</evidence>
<dbReference type="PANTHER" id="PTHR45339">
    <property type="entry name" value="HYBRID SIGNAL TRANSDUCTION HISTIDINE KINASE J"/>
    <property type="match status" value="1"/>
</dbReference>
<feature type="domain" description="PAC" evidence="7">
    <location>
        <begin position="752"/>
        <end position="804"/>
    </location>
</feature>
<dbReference type="PRINTS" id="PR00344">
    <property type="entry name" value="BCTRLSENSOR"/>
</dbReference>
<dbReference type="CDD" id="cd00082">
    <property type="entry name" value="HisKA"/>
    <property type="match status" value="1"/>
</dbReference>
<dbReference type="Gene3D" id="1.10.287.130">
    <property type="match status" value="1"/>
</dbReference>
<dbReference type="Pfam" id="PF00512">
    <property type="entry name" value="HisKA"/>
    <property type="match status" value="1"/>
</dbReference>
<dbReference type="RefSeq" id="XP_013018844.1">
    <property type="nucleotide sequence ID" value="XM_013163390.1"/>
</dbReference>
<sequence>MGFSKESESQNVIPSHLDKLKAAMDEQFIKSSKIVNSFRGSHKSPADSISGESASVPNNSQGLHPLPFSNLSSSTEGISSSLNYPRLPMQHRQSLDKPDLFFQTRIASNNAHSFPSQRSLEQNNSSANSIKGLGGSTSVSSKENLSANIGSRDSTNSSLYEPFEADYFSEWSRAPSDPLESQYPNFTESAFLLVSTTEVSHLWRNITDIFTQQYSALELSLIEPCDVSDPYNTPWKLRCLYQGSIAYNKKNDTNNFENDNKSNSKQFDSSRILPSTTTGDTIYNSQRLPPVESPLIDHNTVQAVLERKTTLVYTRRLPFLSQPSPISTGTSSTEGVSEPQAIGGVDNPKKKEDNVSGKFPFSLSFKNNLHGDTNNYGYWSEWFSSKNAHEDQYDEFEQSLLSPWSKSPLGSPAVQPESNRNPFFLGFQEASFLDSNEKKDENSSDAKDLHNETVNDYFNRQFQFEHDTALSLVHIPLVYPGSVNSNSSVNRLPVAILSFKSNLVPYPENLISCVNRLVPFLFAGYTNCQATMIPSNLPSFHSHDNFQPNSHAESTAGAKHGDRFNKSENADACQHCRENTNMKLSEDKLTNFHFIYDRDTKLSSKIAVNSSSLRKHTSLQRLKRLVYKKRRGFNQKFQKTKETFPKKECLKTEKSDDTLLKPNDGNERQQIQSSSASPQFSLLKSIIDSIPVHVFIADPSDGTIAWANGRMLLYCGLSLDELLEKQFNCIHSNDFKSFMKGWKQFLSSAEVFTKEIRLQRFDGIYRFFIFRAVPMLDCSGSILHIFGTMTDVHEQKVAELEVQRQSTAAANENNYRSLAEASPQIVFAASTKNGIIYANAQWLSYSGLSFENSLGLCYLSAVHPDDRAKCLLPNSGNGSDVDNTYVAEIRFRSTDGCYRWHLVKSVCVNNSADYNSNLWLGTCTDIHDHKVLEEKLKEANVEAHRIVRDKMQYLSNMSHEIRTPLIGITGMVSFLLETELSSEQTDYARVIQQSAESLLAVINEILDLSKVRAGMVKLSSERFSLRALMEDANETLSTLAFYKGIELNFIVDHNIPDVLFGDRNRIRQVALNVISNAIKFTDTGEVITLCSVLKWLNTEQSVVLKWECIDTGPGFDSVDQSRIFKPFSQIEASDARKQGSGLGLVISRELAELHGGEMKCRSIKGVGTHFIWTAKFKVDKEYLNYDMPDGCCPVCFHPYEMPERKSDSNLQSCDDGFVKSKFQNIEVISHSEDANKNNKDDNYAEKINSANYNGYSNPYAPTSNYCCCSTSLDPSNILFWKLYRSQSEGLLLNYKALVIVVSYTKFSAAALVNFVQTLLDEKTLKDIVSFKDPTKAYSQLVETPIQSNVSHIVLNLSRNEDYISFIRSLQQCASYESTKFIVIVSTKQKAALSEVFTKHEIDQSRIHFVLRLLKPSKLFPIFYKDCPQIDGNVRRSSLVSERLAGQQKAETENLRNDMRNSGFRVLLAEDNIINIKVISRFLEKMGVEYDVVMNGLECLEEWKQKDIGYYWLILMDLQMPVMDGYQACIEIRKHELQGGLEPTSIVALSANALSHVAANCEECGFDTYLSKPITLKHLVSVVSKIYYQRLN</sequence>
<keyword evidence="1 2" id="KW-0597">Phosphoprotein</keyword>
<feature type="compositionally biased region" description="Polar residues" evidence="3">
    <location>
        <begin position="253"/>
        <end position="287"/>
    </location>
</feature>
<evidence type="ECO:0000259" key="5">
    <source>
        <dbReference type="PROSITE" id="PS50110"/>
    </source>
</evidence>
<dbReference type="CDD" id="cd17546">
    <property type="entry name" value="REC_hyHK_CKI1_RcsC-like"/>
    <property type="match status" value="1"/>
</dbReference>
<keyword evidence="8" id="KW-0418">Kinase</keyword>
<dbReference type="InterPro" id="IPR036890">
    <property type="entry name" value="HATPase_C_sf"/>
</dbReference>
<dbReference type="InterPro" id="IPR001610">
    <property type="entry name" value="PAC"/>
</dbReference>
<feature type="compositionally biased region" description="Polar residues" evidence="3">
    <location>
        <begin position="112"/>
        <end position="129"/>
    </location>
</feature>
<dbReference type="OrthoDB" id="303614at2759"/>
<dbReference type="CDD" id="cd16922">
    <property type="entry name" value="HATPase_EvgS-ArcB-TorS-like"/>
    <property type="match status" value="1"/>
</dbReference>
<dbReference type="PROSITE" id="PS50113">
    <property type="entry name" value="PAC"/>
    <property type="match status" value="2"/>
</dbReference>
<dbReference type="OMA" id="WGQKATF"/>
<dbReference type="SMART" id="SM00086">
    <property type="entry name" value="PAC"/>
    <property type="match status" value="2"/>
</dbReference>
<evidence type="ECO:0000256" key="1">
    <source>
        <dbReference type="ARBA" id="ARBA00022553"/>
    </source>
</evidence>
<evidence type="ECO:0000256" key="3">
    <source>
        <dbReference type="SAM" id="MobiDB-lite"/>
    </source>
</evidence>
<feature type="domain" description="Response regulatory" evidence="5">
    <location>
        <begin position="1464"/>
        <end position="1586"/>
    </location>
</feature>
<dbReference type="PROSITE" id="PS50112">
    <property type="entry name" value="PAS"/>
    <property type="match status" value="2"/>
</dbReference>
<dbReference type="SUPFAM" id="SSF55874">
    <property type="entry name" value="ATPase domain of HSP90 chaperone/DNA topoisomerase II/histidine kinase"/>
    <property type="match status" value="1"/>
</dbReference>
<dbReference type="Gene3D" id="3.30.450.20">
    <property type="entry name" value="PAS domain"/>
    <property type="match status" value="2"/>
</dbReference>
<protein>
    <submittedName>
        <fullName evidence="8">Histidine kinase Mak1</fullName>
    </submittedName>
</protein>
<dbReference type="Proteomes" id="UP000016088">
    <property type="component" value="Unassembled WGS sequence"/>
</dbReference>
<dbReference type="InterPro" id="IPR011006">
    <property type="entry name" value="CheY-like_superfamily"/>
</dbReference>
<dbReference type="InterPro" id="IPR005467">
    <property type="entry name" value="His_kinase_dom"/>
</dbReference>
<dbReference type="GeneID" id="25029954"/>
<feature type="region of interest" description="Disordered" evidence="3">
    <location>
        <begin position="112"/>
        <end position="154"/>
    </location>
</feature>
<dbReference type="InterPro" id="IPR003661">
    <property type="entry name" value="HisK_dim/P_dom"/>
</dbReference>
<dbReference type="GO" id="GO:0000155">
    <property type="term" value="F:phosphorelay sensor kinase activity"/>
    <property type="evidence" value="ECO:0007669"/>
    <property type="project" value="InterPro"/>
</dbReference>
<evidence type="ECO:0000259" key="6">
    <source>
        <dbReference type="PROSITE" id="PS50112"/>
    </source>
</evidence>
<dbReference type="NCBIfam" id="TIGR00229">
    <property type="entry name" value="sensory_box"/>
    <property type="match status" value="2"/>
</dbReference>
<dbReference type="Gene3D" id="3.40.50.2300">
    <property type="match status" value="1"/>
</dbReference>
<dbReference type="Pfam" id="PF00072">
    <property type="entry name" value="Response_reg"/>
    <property type="match status" value="1"/>
</dbReference>
<feature type="domain" description="Histidine kinase" evidence="4">
    <location>
        <begin position="956"/>
        <end position="1178"/>
    </location>
</feature>
<dbReference type="FunFam" id="3.30.565.10:FF:000010">
    <property type="entry name" value="Sensor histidine kinase RcsC"/>
    <property type="match status" value="1"/>
</dbReference>
<feature type="domain" description="PAS" evidence="6">
    <location>
        <begin position="811"/>
        <end position="867"/>
    </location>
</feature>
<dbReference type="EMBL" id="KE503207">
    <property type="protein sequence ID" value="EPX73215.1"/>
    <property type="molecule type" value="Genomic_DNA"/>
</dbReference>
<dbReference type="Pfam" id="PF00989">
    <property type="entry name" value="PAS"/>
    <property type="match status" value="1"/>
</dbReference>
<feature type="compositionally biased region" description="Polar residues" evidence="3">
    <location>
        <begin position="50"/>
        <end position="62"/>
    </location>
</feature>
<keyword evidence="9" id="KW-1185">Reference proteome</keyword>
<feature type="region of interest" description="Disordered" evidence="3">
    <location>
        <begin position="38"/>
        <end position="74"/>
    </location>
</feature>
<keyword evidence="8" id="KW-0808">Transferase</keyword>
<dbReference type="SUPFAM" id="SSF52172">
    <property type="entry name" value="CheY-like"/>
    <property type="match status" value="1"/>
</dbReference>
<dbReference type="InterPro" id="IPR013767">
    <property type="entry name" value="PAS_fold"/>
</dbReference>
<evidence type="ECO:0000313" key="8">
    <source>
        <dbReference type="EMBL" id="EPX73215.1"/>
    </source>
</evidence>
<feature type="domain" description="PAS" evidence="6">
    <location>
        <begin position="679"/>
        <end position="749"/>
    </location>
</feature>
<dbReference type="InterPro" id="IPR000700">
    <property type="entry name" value="PAS-assoc_C"/>
</dbReference>
<dbReference type="Pfam" id="PF02518">
    <property type="entry name" value="HATPase_c"/>
    <property type="match status" value="1"/>
</dbReference>
<evidence type="ECO:0000259" key="7">
    <source>
        <dbReference type="PROSITE" id="PS50113"/>
    </source>
</evidence>
<dbReference type="SMART" id="SM00091">
    <property type="entry name" value="PAS"/>
    <property type="match status" value="2"/>
</dbReference>
<dbReference type="SMART" id="SM00387">
    <property type="entry name" value="HATPase_c"/>
    <property type="match status" value="1"/>
</dbReference>
<dbReference type="InterPro" id="IPR036097">
    <property type="entry name" value="HisK_dim/P_sf"/>
</dbReference>
<dbReference type="SUPFAM" id="SSF47384">
    <property type="entry name" value="Homodimeric domain of signal transducing histidine kinase"/>
    <property type="match status" value="1"/>
</dbReference>
<organism evidence="8 9">
    <name type="scientific">Schizosaccharomyces octosporus (strain yFS286)</name>
    <name type="common">Fission yeast</name>
    <name type="synonym">Octosporomyces octosporus</name>
    <dbReference type="NCBI Taxonomy" id="483514"/>
    <lineage>
        <taxon>Eukaryota</taxon>
        <taxon>Fungi</taxon>
        <taxon>Dikarya</taxon>
        <taxon>Ascomycota</taxon>
        <taxon>Taphrinomycotina</taxon>
        <taxon>Schizosaccharomycetes</taxon>
        <taxon>Schizosaccharomycetales</taxon>
        <taxon>Schizosaccharomycetaceae</taxon>
        <taxon>Schizosaccharomyces</taxon>
    </lineage>
</organism>
<evidence type="ECO:0000256" key="2">
    <source>
        <dbReference type="PROSITE-ProRule" id="PRU00169"/>
    </source>
</evidence>